<dbReference type="AlphaFoldDB" id="A0A1X0RYZ2"/>
<sequence length="161" mass="18942">MYHYEAVWGSSLKYVDDLLEYEKKRLPSVPSLPKDGLFLLYISIFDTYPYGMKEWSLRSWSSQTKEPLINRLDIDSSFSPYPSYKLFLRVRQNLVIYDVTKGYHILVTQRNMDIKDSQKSKMILVLDPIGDSNCGFRYTALAIYDDENLRMRVKQEMKGVV</sequence>
<name>A0A1X0RYZ2_RHIZD</name>
<dbReference type="EMBL" id="KV921364">
    <property type="protein sequence ID" value="ORE17121.1"/>
    <property type="molecule type" value="Genomic_DNA"/>
</dbReference>
<reference evidence="1 2" key="1">
    <citation type="journal article" date="2016" name="Proc. Natl. Acad. Sci. U.S.A.">
        <title>Lipid metabolic changes in an early divergent fungus govern the establishment of a mutualistic symbiosis with endobacteria.</title>
        <authorList>
            <person name="Lastovetsky O.A."/>
            <person name="Gaspar M.L."/>
            <person name="Mondo S.J."/>
            <person name="LaButti K.M."/>
            <person name="Sandor L."/>
            <person name="Grigoriev I.V."/>
            <person name="Henry S.A."/>
            <person name="Pawlowska T.E."/>
        </authorList>
    </citation>
    <scope>NUCLEOTIDE SEQUENCE [LARGE SCALE GENOMIC DNA]</scope>
    <source>
        <strain evidence="1 2">ATCC 11559</strain>
    </source>
</reference>
<organism evidence="1 2">
    <name type="scientific">Rhizopus microsporus</name>
    <dbReference type="NCBI Taxonomy" id="58291"/>
    <lineage>
        <taxon>Eukaryota</taxon>
        <taxon>Fungi</taxon>
        <taxon>Fungi incertae sedis</taxon>
        <taxon>Mucoromycota</taxon>
        <taxon>Mucoromycotina</taxon>
        <taxon>Mucoromycetes</taxon>
        <taxon>Mucorales</taxon>
        <taxon>Mucorineae</taxon>
        <taxon>Rhizopodaceae</taxon>
        <taxon>Rhizopus</taxon>
    </lineage>
</organism>
<accession>A0A1X0RYZ2</accession>
<protein>
    <submittedName>
        <fullName evidence="1">Uncharacterized protein</fullName>
    </submittedName>
</protein>
<gene>
    <name evidence="1" type="ORF">BCV71DRAFT_270198</name>
</gene>
<evidence type="ECO:0000313" key="2">
    <source>
        <dbReference type="Proteomes" id="UP000242381"/>
    </source>
</evidence>
<dbReference type="Proteomes" id="UP000242381">
    <property type="component" value="Unassembled WGS sequence"/>
</dbReference>
<proteinExistence type="predicted"/>
<evidence type="ECO:0000313" key="1">
    <source>
        <dbReference type="EMBL" id="ORE17121.1"/>
    </source>
</evidence>